<dbReference type="VEuPathDB" id="FungiDB:KRP23_2959"/>
<protein>
    <recommendedName>
        <fullName evidence="7">PLC-like phosphodiesterase</fullName>
    </recommendedName>
</protein>
<dbReference type="InterPro" id="IPR051008">
    <property type="entry name" value="Telomere_Capping_Maintenance"/>
</dbReference>
<keyword evidence="4" id="KW-0472">Membrane</keyword>
<dbReference type="SUPFAM" id="SSF51695">
    <property type="entry name" value="PLC-like phosphodiesterases"/>
    <property type="match status" value="1"/>
</dbReference>
<proteinExistence type="predicted"/>
<organism evidence="5 6">
    <name type="scientific">Phytophthora ramorum</name>
    <name type="common">Sudden oak death agent</name>
    <dbReference type="NCBI Taxonomy" id="164328"/>
    <lineage>
        <taxon>Eukaryota</taxon>
        <taxon>Sar</taxon>
        <taxon>Stramenopiles</taxon>
        <taxon>Oomycota</taxon>
        <taxon>Peronosporomycetes</taxon>
        <taxon>Peronosporales</taxon>
        <taxon>Peronosporaceae</taxon>
        <taxon>Phytophthora</taxon>
    </lineage>
</organism>
<dbReference type="Gene3D" id="3.20.20.190">
    <property type="entry name" value="Phosphatidylinositol (PI) phosphodiesterase"/>
    <property type="match status" value="1"/>
</dbReference>
<evidence type="ECO:0000256" key="4">
    <source>
        <dbReference type="ARBA" id="ARBA00023136"/>
    </source>
</evidence>
<evidence type="ECO:0000256" key="1">
    <source>
        <dbReference type="ARBA" id="ARBA00004370"/>
    </source>
</evidence>
<evidence type="ECO:0000256" key="2">
    <source>
        <dbReference type="ARBA" id="ARBA00022692"/>
    </source>
</evidence>
<dbReference type="AlphaFoldDB" id="H3H2E5"/>
<dbReference type="GO" id="GO:0006629">
    <property type="term" value="P:lipid metabolic process"/>
    <property type="evidence" value="ECO:0007669"/>
    <property type="project" value="InterPro"/>
</dbReference>
<dbReference type="HOGENOM" id="CLU_012720_0_0_1"/>
<dbReference type="OMA" id="CCHELNG"/>
<sequence>MNTQAGPCLEALVPALVSLLERDAMCCHELNGYLEVLKLLVPTGRTIEDTISELLNGIHQTMCSTTSSNGDLCSASMSSYLSDVISSDESSLLSAMIFQAGIPLYAADESEVCSSLETTTLASSLGGGQSIPYYAASCCVLGFSSFLQSLDSVITHLSGNSMAELFTLITGRQNAASQFTTLYPTIQSCDFGSTCTNPNFTISFNSSSNATSASSSLDAVRMKTRSPEKVTCTLVEVCDSNNVCSEVCEAGTATIDPWVANTLAFQLNLSYSETLCYTQLPGTHNSVITQARGYGNRDQLFNAMLNASNADSYMRTSNQFLSLTDQLNLGARFLELDAHYFASALHDAHCSNLGVSLIDSLSANLVASLKSVLEVSGEDNTVDWTSDLVGCLPSLSGIRAEDQRLHNESLSEVATWLANHPNDFIVFFTDIGDEVTTFAQMDALLEIYSNTFGNKLFTPADFENSGSDWNGFTLEDLIRQGKQVILITASEMNSLMFYSREMCAGWVDIPRNASGEAGTFFGETMSTGRIVRAFESELHYATFSESALGGGNRSADSATEPAMVNASSLPVFVEAGVNMLAPDGLDGATMAAMVWTWAENQPSAGATAVQLSGVDGRWYGVADSSSISHVACVSSMNRKHWKVASKDSSCPDNFTIGAPRLAGENTALLAVLRAEGGDVSAQLDVDLGSLLWDEVPTQRKVDLASGTVLPAVI</sequence>
<dbReference type="EnsemblProtists" id="Phyra84541">
    <property type="protein sequence ID" value="Phyra84541"/>
    <property type="gene ID" value="Phyra84541"/>
</dbReference>
<keyword evidence="2" id="KW-0812">Transmembrane</keyword>
<dbReference type="GO" id="GO:0008081">
    <property type="term" value="F:phosphoric diester hydrolase activity"/>
    <property type="evidence" value="ECO:0007669"/>
    <property type="project" value="InterPro"/>
</dbReference>
<evidence type="ECO:0000313" key="5">
    <source>
        <dbReference type="EnsemblProtists" id="Phyra84541"/>
    </source>
</evidence>
<comment type="subcellular location">
    <subcellularLocation>
        <location evidence="1">Membrane</location>
    </subcellularLocation>
</comment>
<dbReference type="InterPro" id="IPR017946">
    <property type="entry name" value="PLC-like_Pdiesterase_TIM-brl"/>
</dbReference>
<keyword evidence="6" id="KW-1185">Reference proteome</keyword>
<dbReference type="eggNOG" id="ENOG502SJWJ">
    <property type="taxonomic scope" value="Eukaryota"/>
</dbReference>
<dbReference type="PANTHER" id="PTHR35518:SF2">
    <property type="entry name" value="MAINTENANCE OF TELOMERE CAPPING PROTEIN 6"/>
    <property type="match status" value="1"/>
</dbReference>
<reference evidence="6" key="1">
    <citation type="journal article" date="2006" name="Science">
        <title>Phytophthora genome sequences uncover evolutionary origins and mechanisms of pathogenesis.</title>
        <authorList>
            <person name="Tyler B.M."/>
            <person name="Tripathy S."/>
            <person name="Zhang X."/>
            <person name="Dehal P."/>
            <person name="Jiang R.H."/>
            <person name="Aerts A."/>
            <person name="Arredondo F.D."/>
            <person name="Baxter L."/>
            <person name="Bensasson D."/>
            <person name="Beynon J.L."/>
            <person name="Chapman J."/>
            <person name="Damasceno C.M."/>
            <person name="Dorrance A.E."/>
            <person name="Dou D."/>
            <person name="Dickerman A.W."/>
            <person name="Dubchak I.L."/>
            <person name="Garbelotto M."/>
            <person name="Gijzen M."/>
            <person name="Gordon S.G."/>
            <person name="Govers F."/>
            <person name="Grunwald N.J."/>
            <person name="Huang W."/>
            <person name="Ivors K.L."/>
            <person name="Jones R.W."/>
            <person name="Kamoun S."/>
            <person name="Krampis K."/>
            <person name="Lamour K.H."/>
            <person name="Lee M.K."/>
            <person name="McDonald W.H."/>
            <person name="Medina M."/>
            <person name="Meijer H.J."/>
            <person name="Nordberg E.K."/>
            <person name="Maclean D.J."/>
            <person name="Ospina-Giraldo M.D."/>
            <person name="Morris P.F."/>
            <person name="Phuntumart V."/>
            <person name="Putnam N.H."/>
            <person name="Rash S."/>
            <person name="Rose J.K."/>
            <person name="Sakihama Y."/>
            <person name="Salamov A.A."/>
            <person name="Savidor A."/>
            <person name="Scheuring C.F."/>
            <person name="Smith B.M."/>
            <person name="Sobral B.W."/>
            <person name="Terry A."/>
            <person name="Torto-Alalibo T.A."/>
            <person name="Win J."/>
            <person name="Xu Z."/>
            <person name="Zhang H."/>
            <person name="Grigoriev I.V."/>
            <person name="Rokhsar D.S."/>
            <person name="Boore J.L."/>
        </authorList>
    </citation>
    <scope>NUCLEOTIDE SEQUENCE [LARGE SCALE GENOMIC DNA]</scope>
    <source>
        <strain evidence="6">Pr102</strain>
    </source>
</reference>
<dbReference type="InParanoid" id="H3H2E5"/>
<name>H3H2E5_PHYRM</name>
<evidence type="ECO:0000256" key="3">
    <source>
        <dbReference type="ARBA" id="ARBA00022989"/>
    </source>
</evidence>
<keyword evidence="3" id="KW-1133">Transmembrane helix</keyword>
<accession>H3H2E5</accession>
<dbReference type="EMBL" id="DS566113">
    <property type="status" value="NOT_ANNOTATED_CDS"/>
    <property type="molecule type" value="Genomic_DNA"/>
</dbReference>
<dbReference type="Proteomes" id="UP000005238">
    <property type="component" value="Unassembled WGS sequence"/>
</dbReference>
<dbReference type="VEuPathDB" id="FungiDB:KRP22_14924"/>
<evidence type="ECO:0008006" key="7">
    <source>
        <dbReference type="Google" id="ProtNLM"/>
    </source>
</evidence>
<evidence type="ECO:0000313" key="6">
    <source>
        <dbReference type="Proteomes" id="UP000005238"/>
    </source>
</evidence>
<reference evidence="5" key="2">
    <citation type="submission" date="2015-06" db="UniProtKB">
        <authorList>
            <consortium name="EnsemblProtists"/>
        </authorList>
    </citation>
    <scope>IDENTIFICATION</scope>
    <source>
        <strain evidence="5">Pr102</strain>
    </source>
</reference>
<dbReference type="GO" id="GO:0016020">
    <property type="term" value="C:membrane"/>
    <property type="evidence" value="ECO:0007669"/>
    <property type="project" value="UniProtKB-SubCell"/>
</dbReference>
<dbReference type="PANTHER" id="PTHR35518">
    <property type="entry name" value="MAINTENANCE OF TELOMOERE CAPPING"/>
    <property type="match status" value="1"/>
</dbReference>